<feature type="repeat" description="ANK" evidence="3">
    <location>
        <begin position="183"/>
        <end position="215"/>
    </location>
</feature>
<protein>
    <recommendedName>
        <fullName evidence="7">Ankyrin repeat domain-containing protein 17</fullName>
    </recommendedName>
</protein>
<dbReference type="Pfam" id="PF00023">
    <property type="entry name" value="Ank"/>
    <property type="match status" value="2"/>
</dbReference>
<dbReference type="Proteomes" id="UP001642484">
    <property type="component" value="Unassembled WGS sequence"/>
</dbReference>
<evidence type="ECO:0000256" key="3">
    <source>
        <dbReference type="PROSITE-ProRule" id="PRU00023"/>
    </source>
</evidence>
<feature type="repeat" description="ANK" evidence="3">
    <location>
        <begin position="249"/>
        <end position="281"/>
    </location>
</feature>
<evidence type="ECO:0000256" key="2">
    <source>
        <dbReference type="ARBA" id="ARBA00023043"/>
    </source>
</evidence>
<dbReference type="InterPro" id="IPR002110">
    <property type="entry name" value="Ankyrin_rpt"/>
</dbReference>
<feature type="repeat" description="ANK" evidence="3">
    <location>
        <begin position="150"/>
        <end position="182"/>
    </location>
</feature>
<keyword evidence="1" id="KW-0677">Repeat</keyword>
<comment type="caution">
    <text evidence="5">The sequence shown here is derived from an EMBL/GenBank/DDBJ whole genome shotgun (WGS) entry which is preliminary data.</text>
</comment>
<dbReference type="InterPro" id="IPR050745">
    <property type="entry name" value="Multifunctional_regulatory"/>
</dbReference>
<evidence type="ECO:0000256" key="1">
    <source>
        <dbReference type="ARBA" id="ARBA00022737"/>
    </source>
</evidence>
<evidence type="ECO:0000256" key="4">
    <source>
        <dbReference type="SAM" id="MobiDB-lite"/>
    </source>
</evidence>
<dbReference type="EMBL" id="CAXAMN010027317">
    <property type="protein sequence ID" value="CAK9110022.1"/>
    <property type="molecule type" value="Genomic_DNA"/>
</dbReference>
<keyword evidence="6" id="KW-1185">Reference proteome</keyword>
<reference evidence="5 6" key="1">
    <citation type="submission" date="2024-02" db="EMBL/GenBank/DDBJ databases">
        <authorList>
            <person name="Chen Y."/>
            <person name="Shah S."/>
            <person name="Dougan E. K."/>
            <person name="Thang M."/>
            <person name="Chan C."/>
        </authorList>
    </citation>
    <scope>NUCLEOTIDE SEQUENCE [LARGE SCALE GENOMIC DNA]</scope>
</reference>
<evidence type="ECO:0000313" key="5">
    <source>
        <dbReference type="EMBL" id="CAK9110022.1"/>
    </source>
</evidence>
<dbReference type="SMART" id="SM00248">
    <property type="entry name" value="ANK"/>
    <property type="match status" value="7"/>
</dbReference>
<dbReference type="PANTHER" id="PTHR24189:SF50">
    <property type="entry name" value="ANKYRIN REPEAT AND SOCS BOX PROTEIN 2"/>
    <property type="match status" value="1"/>
</dbReference>
<dbReference type="Gene3D" id="1.25.40.20">
    <property type="entry name" value="Ankyrin repeat-containing domain"/>
    <property type="match status" value="3"/>
</dbReference>
<gene>
    <name evidence="5" type="ORF">CCMP2556_LOCUS51180</name>
</gene>
<name>A0ABP0SC90_9DINO</name>
<dbReference type="SUPFAM" id="SSF48403">
    <property type="entry name" value="Ankyrin repeat"/>
    <property type="match status" value="1"/>
</dbReference>
<dbReference type="PRINTS" id="PR01415">
    <property type="entry name" value="ANKYRIN"/>
</dbReference>
<evidence type="ECO:0008006" key="7">
    <source>
        <dbReference type="Google" id="ProtNLM"/>
    </source>
</evidence>
<feature type="repeat" description="ANK" evidence="3">
    <location>
        <begin position="216"/>
        <end position="248"/>
    </location>
</feature>
<dbReference type="InterPro" id="IPR036770">
    <property type="entry name" value="Ankyrin_rpt-contain_sf"/>
</dbReference>
<evidence type="ECO:0000313" key="6">
    <source>
        <dbReference type="Proteomes" id="UP001642484"/>
    </source>
</evidence>
<dbReference type="PROSITE" id="PS50297">
    <property type="entry name" value="ANK_REP_REGION"/>
    <property type="match status" value="6"/>
</dbReference>
<organism evidence="5 6">
    <name type="scientific">Durusdinium trenchii</name>
    <dbReference type="NCBI Taxonomy" id="1381693"/>
    <lineage>
        <taxon>Eukaryota</taxon>
        <taxon>Sar</taxon>
        <taxon>Alveolata</taxon>
        <taxon>Dinophyceae</taxon>
        <taxon>Suessiales</taxon>
        <taxon>Symbiodiniaceae</taxon>
        <taxon>Durusdinium</taxon>
    </lineage>
</organism>
<dbReference type="Pfam" id="PF12796">
    <property type="entry name" value="Ank_2"/>
    <property type="match status" value="2"/>
</dbReference>
<feature type="compositionally biased region" description="Basic and acidic residues" evidence="4">
    <location>
        <begin position="317"/>
        <end position="327"/>
    </location>
</feature>
<proteinExistence type="predicted"/>
<dbReference type="PROSITE" id="PS50088">
    <property type="entry name" value="ANK_REPEAT"/>
    <property type="match status" value="6"/>
</dbReference>
<feature type="repeat" description="ANK" evidence="3">
    <location>
        <begin position="117"/>
        <end position="149"/>
    </location>
</feature>
<feature type="region of interest" description="Disordered" evidence="4">
    <location>
        <begin position="305"/>
        <end position="327"/>
    </location>
</feature>
<accession>A0ABP0SC90</accession>
<dbReference type="PANTHER" id="PTHR24189">
    <property type="entry name" value="MYOTROPHIN"/>
    <property type="match status" value="1"/>
</dbReference>
<keyword evidence="2 3" id="KW-0040">ANK repeat</keyword>
<sequence>MEIITVAGAVLTQLQEEELGCMVESGKYVRDLKTLIATKIGYSRFRLRLLSKEMGELQDDMPVRPLPSLQLVILDYYAPEEANWHALHFACQNKRVVEVTRLLQKPLNPNWTGADIDLPAPILFAAKRGHLEVVRLLLEAGADQNAARQDGATALGATAFNGHLEVARVLLEAGADPNAARQDGTTALMVAALNGHLEVVRVLLEAGADQNATTQDGATALMFAAHKGHLEVVRLLLEAGADPKPADQDGTTALTHAACNGHLEVVRVLLEAGADPKAAAQDGTTALILAAESGQLEVQQLLLEAGGHTIRTPPGPGRDRPDRSRSR</sequence>
<feature type="repeat" description="ANK" evidence="3">
    <location>
        <begin position="282"/>
        <end position="306"/>
    </location>
</feature>